<organism evidence="2">
    <name type="scientific">viral metagenome</name>
    <dbReference type="NCBI Taxonomy" id="1070528"/>
    <lineage>
        <taxon>unclassified sequences</taxon>
        <taxon>metagenomes</taxon>
        <taxon>organismal metagenomes</taxon>
    </lineage>
</organism>
<feature type="transmembrane region" description="Helical" evidence="1">
    <location>
        <begin position="6"/>
        <end position="27"/>
    </location>
</feature>
<sequence length="131" mass="13461">MSLKLTSGIGLILVVAFVCFVLVKIFAASATTRHFGRWKGGSARLPCLSGGKCPMGQTCMGGFCSEGFTAPLLPSIDMSSCGAKECQGINAPCARTGTPCGEGTFCQGNTCVGIAAPDRGEAYKQIGTLLE</sequence>
<evidence type="ECO:0000256" key="1">
    <source>
        <dbReference type="SAM" id="Phobius"/>
    </source>
</evidence>
<dbReference type="EMBL" id="MN740798">
    <property type="protein sequence ID" value="QHU12179.1"/>
    <property type="molecule type" value="Genomic_DNA"/>
</dbReference>
<reference evidence="2" key="1">
    <citation type="journal article" date="2020" name="Nature">
        <title>Giant virus diversity and host interactions through global metagenomics.</title>
        <authorList>
            <person name="Schulz F."/>
            <person name="Roux S."/>
            <person name="Paez-Espino D."/>
            <person name="Jungbluth S."/>
            <person name="Walsh D.A."/>
            <person name="Denef V.J."/>
            <person name="McMahon K.D."/>
            <person name="Konstantinidis K.T."/>
            <person name="Eloe-Fadrosh E.A."/>
            <person name="Kyrpides N.C."/>
            <person name="Woyke T."/>
        </authorList>
    </citation>
    <scope>NUCLEOTIDE SEQUENCE</scope>
    <source>
        <strain evidence="2">GVMAG-S-1101171-110</strain>
    </source>
</reference>
<protein>
    <submittedName>
        <fullName evidence="2">Uncharacterized protein</fullName>
    </submittedName>
</protein>
<proteinExistence type="predicted"/>
<evidence type="ECO:0000313" key="2">
    <source>
        <dbReference type="EMBL" id="QHU12179.1"/>
    </source>
</evidence>
<keyword evidence="1" id="KW-1133">Transmembrane helix</keyword>
<dbReference type="AlphaFoldDB" id="A0A6C0K380"/>
<accession>A0A6C0K380</accession>
<keyword evidence="1" id="KW-0472">Membrane</keyword>
<keyword evidence="1" id="KW-0812">Transmembrane</keyword>
<name>A0A6C0K380_9ZZZZ</name>